<evidence type="ECO:0000256" key="3">
    <source>
        <dbReference type="ARBA" id="ARBA00012093"/>
    </source>
</evidence>
<evidence type="ECO:0000313" key="10">
    <source>
        <dbReference type="EMBL" id="EWM24737.1"/>
    </source>
</evidence>
<dbReference type="OrthoDB" id="7773036at2759"/>
<reference evidence="10 11" key="1">
    <citation type="journal article" date="2014" name="Mol. Plant">
        <title>Chromosome Scale Genome Assembly and Transcriptome Profiling of Nannochloropsis gaditana in Nitrogen Depletion.</title>
        <authorList>
            <person name="Corteggiani Carpinelli E."/>
            <person name="Telatin A."/>
            <person name="Vitulo N."/>
            <person name="Forcato C."/>
            <person name="D'Angelo M."/>
            <person name="Schiavon R."/>
            <person name="Vezzi A."/>
            <person name="Giacometti G.M."/>
            <person name="Morosinotto T."/>
            <person name="Valle G."/>
        </authorList>
    </citation>
    <scope>NUCLEOTIDE SEQUENCE [LARGE SCALE GENOMIC DNA]</scope>
    <source>
        <strain evidence="10 11">B-31</strain>
    </source>
</reference>
<evidence type="ECO:0000256" key="7">
    <source>
        <dbReference type="SAM" id="MobiDB-lite"/>
    </source>
</evidence>
<dbReference type="EMBL" id="AZIL01001159">
    <property type="protein sequence ID" value="EWM24737.1"/>
    <property type="molecule type" value="Genomic_DNA"/>
</dbReference>
<dbReference type="GO" id="GO:0004794">
    <property type="term" value="F:threonine deaminase activity"/>
    <property type="evidence" value="ECO:0007669"/>
    <property type="project" value="TreeGrafter"/>
</dbReference>
<dbReference type="SUPFAM" id="SSF53686">
    <property type="entry name" value="Tryptophan synthase beta subunit-like PLP-dependent enzymes"/>
    <property type="match status" value="1"/>
</dbReference>
<gene>
    <name evidence="10" type="ORF">Naga_100272g2</name>
</gene>
<comment type="cofactor">
    <cofactor evidence="1">
        <name>pyridoxal 5'-phosphate</name>
        <dbReference type="ChEBI" id="CHEBI:597326"/>
    </cofactor>
</comment>
<accession>W7TEZ8</accession>
<feature type="compositionally biased region" description="Low complexity" evidence="7">
    <location>
        <begin position="52"/>
        <end position="72"/>
    </location>
</feature>
<dbReference type="EC" id="4.3.1.17" evidence="3"/>
<dbReference type="GO" id="GO:0006567">
    <property type="term" value="P:L-threonine catabolic process"/>
    <property type="evidence" value="ECO:0007669"/>
    <property type="project" value="TreeGrafter"/>
</dbReference>
<keyword evidence="5 10" id="KW-0456">Lyase</keyword>
<dbReference type="PANTHER" id="PTHR48078">
    <property type="entry name" value="THREONINE DEHYDRATASE, MITOCHONDRIAL-RELATED"/>
    <property type="match status" value="1"/>
</dbReference>
<dbReference type="InterPro" id="IPR050147">
    <property type="entry name" value="Ser/Thr_Dehydratase"/>
</dbReference>
<evidence type="ECO:0000256" key="4">
    <source>
        <dbReference type="ARBA" id="ARBA00022898"/>
    </source>
</evidence>
<evidence type="ECO:0000256" key="8">
    <source>
        <dbReference type="SAM" id="SignalP"/>
    </source>
</evidence>
<dbReference type="Proteomes" id="UP000019335">
    <property type="component" value="Chromosome 13"/>
</dbReference>
<name>W7TEZ8_9STRA</name>
<evidence type="ECO:0000313" key="11">
    <source>
        <dbReference type="Proteomes" id="UP000019335"/>
    </source>
</evidence>
<dbReference type="GO" id="GO:0009097">
    <property type="term" value="P:isoleucine biosynthetic process"/>
    <property type="evidence" value="ECO:0007669"/>
    <property type="project" value="TreeGrafter"/>
</dbReference>
<feature type="region of interest" description="Disordered" evidence="7">
    <location>
        <begin position="51"/>
        <end position="78"/>
    </location>
</feature>
<sequence length="429" mass="44289">MVLCTGFLKMIGTASVALTGSTTGLSSRGLTTLSYVPPSASPTIMADITTNPSTSSTPAAPSPGIAATGTGARRSPGKEAMRVKSPLIYSHPMSSLENAPPIYLKLDALQPSGSFKDRGMATLCSTLQRQGARRLVSSSGGNAGLSAALCGRILGMPVQVIVPSTTKPLMLEKIRAQGAKVEVFGKNWNEADARARWVVEEGGREGGPEAVAYIPPYDHPLLWEGHSTLVDELVEGGREGGMEEAPAAIVASVGGGGLLCGIYEGLSRYEGRAGWEDVGVVGVETEGAASFAAGLAAGEVVRLTEIQTVATSLGALEVTPRALEYARSGGRAGGRDGGQDKGPRLTLSEVVTDAEAVQACRAFLRDHRLLVEPACGAALALVYSPRLRKRLKAWSAAKGGRPVVIVVCGGSGITPEILVEMERGLGVGS</sequence>
<organism evidence="10 11">
    <name type="scientific">Nannochloropsis gaditana</name>
    <dbReference type="NCBI Taxonomy" id="72520"/>
    <lineage>
        <taxon>Eukaryota</taxon>
        <taxon>Sar</taxon>
        <taxon>Stramenopiles</taxon>
        <taxon>Ochrophyta</taxon>
        <taxon>Eustigmatophyceae</taxon>
        <taxon>Eustigmatales</taxon>
        <taxon>Monodopsidaceae</taxon>
        <taxon>Nannochloropsis</taxon>
    </lineage>
</organism>
<dbReference type="GO" id="GO:0003941">
    <property type="term" value="F:L-serine ammonia-lyase activity"/>
    <property type="evidence" value="ECO:0007669"/>
    <property type="project" value="UniProtKB-EC"/>
</dbReference>
<dbReference type="InterPro" id="IPR001926">
    <property type="entry name" value="TrpB-like_PALP"/>
</dbReference>
<dbReference type="PANTHER" id="PTHR48078:SF2">
    <property type="entry name" value="CATABOLIC L-SERINE_THREONINE DEHYDRATASE"/>
    <property type="match status" value="1"/>
</dbReference>
<evidence type="ECO:0000256" key="1">
    <source>
        <dbReference type="ARBA" id="ARBA00001933"/>
    </source>
</evidence>
<evidence type="ECO:0000256" key="6">
    <source>
        <dbReference type="ARBA" id="ARBA00049406"/>
    </source>
</evidence>
<dbReference type="Pfam" id="PF00291">
    <property type="entry name" value="PALP"/>
    <property type="match status" value="1"/>
</dbReference>
<comment type="caution">
    <text evidence="10">The sequence shown here is derived from an EMBL/GenBank/DDBJ whole genome shotgun (WGS) entry which is preliminary data.</text>
</comment>
<evidence type="ECO:0000256" key="2">
    <source>
        <dbReference type="ARBA" id="ARBA00010869"/>
    </source>
</evidence>
<dbReference type="GO" id="GO:0006565">
    <property type="term" value="P:L-serine catabolic process"/>
    <property type="evidence" value="ECO:0007669"/>
    <property type="project" value="TreeGrafter"/>
</dbReference>
<proteinExistence type="inferred from homology"/>
<protein>
    <recommendedName>
        <fullName evidence="3">L-serine ammonia-lyase</fullName>
        <ecNumber evidence="3">4.3.1.17</ecNumber>
    </recommendedName>
</protein>
<keyword evidence="4" id="KW-0663">Pyridoxal phosphate</keyword>
<dbReference type="Gene3D" id="3.40.50.1100">
    <property type="match status" value="2"/>
</dbReference>
<keyword evidence="8" id="KW-0732">Signal</keyword>
<dbReference type="PROSITE" id="PS00165">
    <property type="entry name" value="DEHYDRATASE_SER_THR"/>
    <property type="match status" value="1"/>
</dbReference>
<dbReference type="AlphaFoldDB" id="W7TEZ8"/>
<feature type="domain" description="Tryptophan synthase beta chain-like PALP" evidence="9">
    <location>
        <begin position="84"/>
        <end position="409"/>
    </location>
</feature>
<feature type="signal peptide" evidence="8">
    <location>
        <begin position="1"/>
        <end position="19"/>
    </location>
</feature>
<dbReference type="GO" id="GO:0030170">
    <property type="term" value="F:pyridoxal phosphate binding"/>
    <property type="evidence" value="ECO:0007669"/>
    <property type="project" value="InterPro"/>
</dbReference>
<dbReference type="InterPro" id="IPR036052">
    <property type="entry name" value="TrpB-like_PALP_sf"/>
</dbReference>
<evidence type="ECO:0000259" key="9">
    <source>
        <dbReference type="Pfam" id="PF00291"/>
    </source>
</evidence>
<evidence type="ECO:0000256" key="5">
    <source>
        <dbReference type="ARBA" id="ARBA00023239"/>
    </source>
</evidence>
<comment type="similarity">
    <text evidence="2">Belongs to the serine/threonine dehydratase family.</text>
</comment>
<comment type="catalytic activity">
    <reaction evidence="6">
        <text>L-serine = pyruvate + NH4(+)</text>
        <dbReference type="Rhea" id="RHEA:19169"/>
        <dbReference type="ChEBI" id="CHEBI:15361"/>
        <dbReference type="ChEBI" id="CHEBI:28938"/>
        <dbReference type="ChEBI" id="CHEBI:33384"/>
        <dbReference type="EC" id="4.3.1.17"/>
    </reaction>
</comment>
<keyword evidence="11" id="KW-1185">Reference proteome</keyword>
<dbReference type="InterPro" id="IPR000634">
    <property type="entry name" value="Ser/Thr_deHydtase_PyrdxlP-BS"/>
</dbReference>
<feature type="chain" id="PRO_5004903503" description="L-serine ammonia-lyase" evidence="8">
    <location>
        <begin position="20"/>
        <end position="429"/>
    </location>
</feature>